<dbReference type="InterPro" id="IPR055411">
    <property type="entry name" value="LRR_FXL15/At3g58940/PEG3-like"/>
</dbReference>
<gene>
    <name evidence="3" type="ORF">BAE44_0017992</name>
</gene>
<dbReference type="SMART" id="SM00256">
    <property type="entry name" value="FBOX"/>
    <property type="match status" value="2"/>
</dbReference>
<dbReference type="OrthoDB" id="679477at2759"/>
<dbReference type="Gene3D" id="3.80.10.10">
    <property type="entry name" value="Ribonuclease Inhibitor"/>
    <property type="match status" value="1"/>
</dbReference>
<dbReference type="STRING" id="888268.A0A1E5V792"/>
<reference evidence="3 4" key="1">
    <citation type="submission" date="2016-09" db="EMBL/GenBank/DDBJ databases">
        <title>The draft genome of Dichanthelium oligosanthes: A C3 panicoid grass species.</title>
        <authorList>
            <person name="Studer A.J."/>
            <person name="Schnable J.C."/>
            <person name="Brutnell T.P."/>
        </authorList>
    </citation>
    <scope>NUCLEOTIDE SEQUENCE [LARGE SCALE GENOMIC DNA]</scope>
    <source>
        <strain evidence="4">cv. Kellogg 1175</strain>
        <tissue evidence="3">Leaf</tissue>
    </source>
</reference>
<evidence type="ECO:0000313" key="3">
    <source>
        <dbReference type="EMBL" id="OEL20991.1"/>
    </source>
</evidence>
<dbReference type="InterPro" id="IPR053197">
    <property type="entry name" value="F-box_SCFL_complex_component"/>
</dbReference>
<feature type="domain" description="F-box" evidence="2">
    <location>
        <begin position="328"/>
        <end position="364"/>
    </location>
</feature>
<proteinExistence type="predicted"/>
<dbReference type="SUPFAM" id="SSF81383">
    <property type="entry name" value="F-box domain"/>
    <property type="match status" value="2"/>
</dbReference>
<dbReference type="PROSITE" id="PS50181">
    <property type="entry name" value="FBOX"/>
    <property type="match status" value="2"/>
</dbReference>
<evidence type="ECO:0000259" key="2">
    <source>
        <dbReference type="PROSITE" id="PS50181"/>
    </source>
</evidence>
<dbReference type="Pfam" id="PF24758">
    <property type="entry name" value="LRR_At5g56370"/>
    <property type="match status" value="1"/>
</dbReference>
<comment type="caution">
    <text evidence="3">The sequence shown here is derived from an EMBL/GenBank/DDBJ whole genome shotgun (WGS) entry which is preliminary data.</text>
</comment>
<dbReference type="AlphaFoldDB" id="A0A1E5V792"/>
<feature type="region of interest" description="Disordered" evidence="1">
    <location>
        <begin position="260"/>
        <end position="279"/>
    </location>
</feature>
<evidence type="ECO:0000313" key="4">
    <source>
        <dbReference type="Proteomes" id="UP000095767"/>
    </source>
</evidence>
<dbReference type="InterPro" id="IPR001810">
    <property type="entry name" value="F-box_dom"/>
</dbReference>
<dbReference type="InterPro" id="IPR032675">
    <property type="entry name" value="LRR_dom_sf"/>
</dbReference>
<accession>A0A1E5V792</accession>
<dbReference type="Pfam" id="PF00646">
    <property type="entry name" value="F-box"/>
    <property type="match status" value="2"/>
</dbReference>
<dbReference type="InterPro" id="IPR053781">
    <property type="entry name" value="F-box_AtFBL13-like"/>
</dbReference>
<dbReference type="SUPFAM" id="SSF52047">
    <property type="entry name" value="RNI-like"/>
    <property type="match status" value="1"/>
</dbReference>
<dbReference type="PANTHER" id="PTHR34223:SF70">
    <property type="entry name" value="F-BOX DOMAIN-CONTAINING PROTEIN"/>
    <property type="match status" value="1"/>
</dbReference>
<protein>
    <recommendedName>
        <fullName evidence="2">F-box domain-containing protein</fullName>
    </recommendedName>
</protein>
<dbReference type="Gene3D" id="1.20.1280.50">
    <property type="match status" value="2"/>
</dbReference>
<name>A0A1E5V792_9POAL</name>
<dbReference type="InterPro" id="IPR036047">
    <property type="entry name" value="F-box-like_dom_sf"/>
</dbReference>
<dbReference type="PANTHER" id="PTHR34223">
    <property type="entry name" value="OS11G0201299 PROTEIN"/>
    <property type="match status" value="1"/>
</dbReference>
<evidence type="ECO:0000256" key="1">
    <source>
        <dbReference type="SAM" id="MobiDB-lite"/>
    </source>
</evidence>
<organism evidence="3 4">
    <name type="scientific">Dichanthelium oligosanthes</name>
    <dbReference type="NCBI Taxonomy" id="888268"/>
    <lineage>
        <taxon>Eukaryota</taxon>
        <taxon>Viridiplantae</taxon>
        <taxon>Streptophyta</taxon>
        <taxon>Embryophyta</taxon>
        <taxon>Tracheophyta</taxon>
        <taxon>Spermatophyta</taxon>
        <taxon>Magnoliopsida</taxon>
        <taxon>Liliopsida</taxon>
        <taxon>Poales</taxon>
        <taxon>Poaceae</taxon>
        <taxon>PACMAD clade</taxon>
        <taxon>Panicoideae</taxon>
        <taxon>Panicodae</taxon>
        <taxon>Paniceae</taxon>
        <taxon>Dichantheliinae</taxon>
        <taxon>Dichanthelium</taxon>
    </lineage>
</organism>
<sequence length="377" mass="41515">MPPEQPAKRACAESLSGDRLSSLPDGLLHAVLSFLPAPQAVRTSALSRRWRHLWRTAPSVSIDMREFGIEPGSAGSGLNQKWRKFADFTTSLLLFRSGTVSLDKFRLYATRHCLRYVDRLVRRGIMYCPQVLEVLVSGSRGGAFLFPHLGASSCRLKRLHLNGVCLDSHFAEQIQSRCPVLEELELRSCSHRFQQITSRTLKRLIIDTLGNETGAPFVITAPYLVYLQMSVSYGGYSNGISRSLLVDLCNVPNLELGGFQTKLTSKPPDPTATAASKTLTPPPNPAFVAMATCLAPTRLRLRCRGRELEVLPDPPMPKRACADSTPAIDRLSALPDGLLHAVLSFVPAPQVVRTSALSQRWRHLWCTAPCVSISACQ</sequence>
<dbReference type="Proteomes" id="UP000095767">
    <property type="component" value="Unassembled WGS sequence"/>
</dbReference>
<dbReference type="CDD" id="cd22160">
    <property type="entry name" value="F-box_AtFBL13-like"/>
    <property type="match status" value="2"/>
</dbReference>
<keyword evidence="4" id="KW-1185">Reference proteome</keyword>
<dbReference type="EMBL" id="LWDX02049043">
    <property type="protein sequence ID" value="OEL20991.1"/>
    <property type="molecule type" value="Genomic_DNA"/>
</dbReference>
<feature type="domain" description="F-box" evidence="2">
    <location>
        <begin position="17"/>
        <end position="53"/>
    </location>
</feature>